<dbReference type="GeneID" id="34860086"/>
<accession>A0A078KFZ7</accession>
<name>A0A078KFZ7_PLAYE</name>
<protein>
    <submittedName>
        <fullName evidence="4">Fam-b protein</fullName>
    </submittedName>
</protein>
<dbReference type="Pfam" id="PF09592">
    <property type="entry name" value="DUF2031"/>
    <property type="match status" value="1"/>
</dbReference>
<keyword evidence="3" id="KW-0732">Signal</keyword>
<feature type="coiled-coil region" evidence="1">
    <location>
        <begin position="110"/>
        <end position="137"/>
    </location>
</feature>
<dbReference type="InterPro" id="IPR006484">
    <property type="entry name" value="PYST_B"/>
</dbReference>
<sequence length="279" mass="33379">MRIGILKFVFFSIVICFFEYAKNELYFVNERDIYLERNINNFRNNRILADVDNQFNINDFYQSTLSLANQFNDYNDGDDDEEMIFLRNIIDSQIKKHKENNTLPDLNNVDKKTKKLINGLRTELEEIKKEFDNKRNDELAIQPIQDKIITKKDENNSVSEHENFRQLENYENNSVSEHESFRQLENYENNLESENYNFDSEYIDVTLSSNYKKLKIKEKIKRERKKILKKGLVYSAISVVIFISGWKFMALIILPCMVSLFKKYWKGFNLLAKFQKKSK</sequence>
<dbReference type="EMBL" id="LK934641">
    <property type="protein sequence ID" value="CDU19653.1"/>
    <property type="molecule type" value="Genomic_DNA"/>
</dbReference>
<keyword evidence="2" id="KW-1133">Transmembrane helix</keyword>
<dbReference type="KEGG" id="pyo:PY17X_1303000"/>
<dbReference type="NCBIfam" id="TIGR01597">
    <property type="entry name" value="PYST-B"/>
    <property type="match status" value="1"/>
</dbReference>
<dbReference type="VEuPathDB" id="PlasmoDB:PYYM_1300100"/>
<dbReference type="RefSeq" id="XP_022813472.1">
    <property type="nucleotide sequence ID" value="XM_022956980.1"/>
</dbReference>
<keyword evidence="2" id="KW-0812">Transmembrane</keyword>
<dbReference type="Proteomes" id="UP000072874">
    <property type="component" value="Chromosome 13"/>
</dbReference>
<reference evidence="4" key="2">
    <citation type="submission" date="2014-05" db="EMBL/GenBank/DDBJ databases">
        <authorList>
            <person name="Aslett A.Martin."/>
            <person name="De Silva Nishadi"/>
        </authorList>
    </citation>
    <scope>NUCLEOTIDE SEQUENCE</scope>
    <source>
        <strain evidence="4">YM</strain>
    </source>
</reference>
<evidence type="ECO:0000313" key="7">
    <source>
        <dbReference type="Proteomes" id="UP000072904"/>
    </source>
</evidence>
<reference evidence="6 7" key="1">
    <citation type="journal article" date="2014" name="BMC Biol.">
        <title>A comprehensive evaluation of rodent malaria parasite genomes and gene expression.</title>
        <authorList>
            <person name="Otto T.D."/>
            <person name="Bohme U."/>
            <person name="Jackson A.P."/>
            <person name="Hunt M."/>
            <person name="Franke-Fayard B."/>
            <person name="Hoeijmakers W.A."/>
            <person name="Religa A.A."/>
            <person name="Robertson L."/>
            <person name="Sanders M."/>
            <person name="Ogun S.A."/>
            <person name="Cunningham D."/>
            <person name="Erhart A."/>
            <person name="Billker O."/>
            <person name="Khan S.M."/>
            <person name="Stunnenberg H.G."/>
            <person name="Langhorne J."/>
            <person name="Holder A.A."/>
            <person name="Waters A.P."/>
            <person name="Newbold C.I."/>
            <person name="Pain A."/>
            <person name="Berriman M."/>
            <person name="Janse C.J."/>
        </authorList>
    </citation>
    <scope>NUCLEOTIDE SEQUENCE [LARGE SCALE GENOMIC DNA]</scope>
    <source>
        <strain evidence="5 6">17X</strain>
        <strain evidence="4 7">YM</strain>
    </source>
</reference>
<evidence type="ECO:0000313" key="6">
    <source>
        <dbReference type="Proteomes" id="UP000072874"/>
    </source>
</evidence>
<keyword evidence="2" id="KW-0472">Membrane</keyword>
<organism evidence="4 7">
    <name type="scientific">Plasmodium yoelii</name>
    <dbReference type="NCBI Taxonomy" id="5861"/>
    <lineage>
        <taxon>Eukaryota</taxon>
        <taxon>Sar</taxon>
        <taxon>Alveolata</taxon>
        <taxon>Apicomplexa</taxon>
        <taxon>Aconoidasida</taxon>
        <taxon>Haemosporida</taxon>
        <taxon>Plasmodiidae</taxon>
        <taxon>Plasmodium</taxon>
        <taxon>Plasmodium (Vinckeia)</taxon>
    </lineage>
</organism>
<proteinExistence type="predicted"/>
<evidence type="ECO:0000313" key="4">
    <source>
        <dbReference type="EMBL" id="CDU19653.1"/>
    </source>
</evidence>
<feature type="signal peptide" evidence="3">
    <location>
        <begin position="1"/>
        <end position="16"/>
    </location>
</feature>
<dbReference type="Proteomes" id="UP000072904">
    <property type="component" value="Chromosome 13"/>
</dbReference>
<reference evidence="5" key="4">
    <citation type="submission" date="2019-05" db="EMBL/GenBank/DDBJ databases">
        <authorList>
            <consortium name="Pathogen Informatics"/>
        </authorList>
    </citation>
    <scope>NUCLEOTIDE SEQUENCE</scope>
    <source>
        <strain evidence="5">17X</strain>
    </source>
</reference>
<evidence type="ECO:0000256" key="2">
    <source>
        <dbReference type="SAM" id="Phobius"/>
    </source>
</evidence>
<feature type="chain" id="PRO_5014502245" evidence="3">
    <location>
        <begin position="17"/>
        <end position="279"/>
    </location>
</feature>
<evidence type="ECO:0000313" key="5">
    <source>
        <dbReference type="EMBL" id="VTZ80410.1"/>
    </source>
</evidence>
<dbReference type="VEuPathDB" id="PlasmoDB:PY00369"/>
<dbReference type="EMBL" id="LM993667">
    <property type="protein sequence ID" value="VTZ80410.1"/>
    <property type="molecule type" value="Genomic_DNA"/>
</dbReference>
<evidence type="ECO:0000256" key="3">
    <source>
        <dbReference type="SAM" id="SignalP"/>
    </source>
</evidence>
<keyword evidence="1" id="KW-0175">Coiled coil</keyword>
<gene>
    <name evidence="5" type="ORF">PY17X_1303000</name>
    <name evidence="4" type="ORF">PYYM_1300100</name>
</gene>
<dbReference type="VEuPathDB" id="PlasmoDB:Py17XNL_001302901"/>
<dbReference type="VEuPathDB" id="PlasmoDB:PY17X_1303000"/>
<dbReference type="AlphaFoldDB" id="A0A078KFZ7"/>
<evidence type="ECO:0000256" key="1">
    <source>
        <dbReference type="SAM" id="Coils"/>
    </source>
</evidence>
<reference evidence="5" key="3">
    <citation type="submission" date="2014-05" db="EMBL/GenBank/DDBJ databases">
        <authorList>
            <person name="Aslett M.A."/>
            <person name="De Silva N."/>
        </authorList>
    </citation>
    <scope>NUCLEOTIDE SEQUENCE</scope>
    <source>
        <strain evidence="5">17X</strain>
    </source>
</reference>
<feature type="transmembrane region" description="Helical" evidence="2">
    <location>
        <begin position="231"/>
        <end position="261"/>
    </location>
</feature>